<dbReference type="EMBL" id="AGCK01000228">
    <property type="protein sequence ID" value="EHM44186.1"/>
    <property type="molecule type" value="Genomic_DNA"/>
</dbReference>
<dbReference type="Proteomes" id="UP000004459">
    <property type="component" value="Unassembled WGS sequence"/>
</dbReference>
<sequence length="80" mass="9070">MNACYPIHWSHRPSGFSIPERNGLCPVFRAHICPMVPLFLLRGARSQNMSYALFRVRNTPTSAASGRRVPDGQRPIQRYG</sequence>
<dbReference type="HOGENOM" id="CLU_2584600_0_0_9"/>
<evidence type="ECO:0000313" key="3">
    <source>
        <dbReference type="Proteomes" id="UP000004459"/>
    </source>
</evidence>
<proteinExistence type="predicted"/>
<reference evidence="2 3" key="1">
    <citation type="submission" date="2011-08" db="EMBL/GenBank/DDBJ databases">
        <authorList>
            <person name="Weinstock G."/>
            <person name="Sodergren E."/>
            <person name="Clifton S."/>
            <person name="Fulton L."/>
            <person name="Fulton B."/>
            <person name="Courtney L."/>
            <person name="Fronick C."/>
            <person name="Harrison M."/>
            <person name="Strong C."/>
            <person name="Farmer C."/>
            <person name="Delahaunty K."/>
            <person name="Markovic C."/>
            <person name="Hall O."/>
            <person name="Minx P."/>
            <person name="Tomlinson C."/>
            <person name="Mitreva M."/>
            <person name="Hou S."/>
            <person name="Chen J."/>
            <person name="Wollam A."/>
            <person name="Pepin K.H."/>
            <person name="Johnson M."/>
            <person name="Bhonagiri V."/>
            <person name="Zhang X."/>
            <person name="Suruliraj S."/>
            <person name="Warren W."/>
            <person name="Chinwalla A."/>
            <person name="Mardis E.R."/>
            <person name="Wilson R.K."/>
        </authorList>
    </citation>
    <scope>NUCLEOTIDE SEQUENCE [LARGE SCALE GENOMIC DNA]</scope>
    <source>
        <strain evidence="2 3">ATCC 29863</strain>
    </source>
</reference>
<gene>
    <name evidence="2" type="ORF">HMPREF0372_02722</name>
</gene>
<organism evidence="2 3">
    <name type="scientific">Flavonifractor plautii ATCC 29863</name>
    <dbReference type="NCBI Taxonomy" id="411475"/>
    <lineage>
        <taxon>Bacteria</taxon>
        <taxon>Bacillati</taxon>
        <taxon>Bacillota</taxon>
        <taxon>Clostridia</taxon>
        <taxon>Eubacteriales</taxon>
        <taxon>Oscillospiraceae</taxon>
        <taxon>Flavonifractor</taxon>
    </lineage>
</organism>
<accession>G9YT61</accession>
<comment type="caution">
    <text evidence="2">The sequence shown here is derived from an EMBL/GenBank/DDBJ whole genome shotgun (WGS) entry which is preliminary data.</text>
</comment>
<dbReference type="PATRIC" id="fig|411475.3.peg.2351"/>
<evidence type="ECO:0000256" key="1">
    <source>
        <dbReference type="SAM" id="MobiDB-lite"/>
    </source>
</evidence>
<feature type="region of interest" description="Disordered" evidence="1">
    <location>
        <begin position="61"/>
        <end position="80"/>
    </location>
</feature>
<evidence type="ECO:0000313" key="2">
    <source>
        <dbReference type="EMBL" id="EHM44186.1"/>
    </source>
</evidence>
<dbReference type="AlphaFoldDB" id="G9YT61"/>
<name>G9YT61_FLAPL</name>
<protein>
    <submittedName>
        <fullName evidence="2">Uncharacterized protein</fullName>
    </submittedName>
</protein>